<comment type="caution">
    <text evidence="3">The sequence shown here is derived from an EMBL/GenBank/DDBJ whole genome shotgun (WGS) entry which is preliminary data.</text>
</comment>
<organism evidence="3 4">
    <name type="scientific">Mycena albidolilacea</name>
    <dbReference type="NCBI Taxonomy" id="1033008"/>
    <lineage>
        <taxon>Eukaryota</taxon>
        <taxon>Fungi</taxon>
        <taxon>Dikarya</taxon>
        <taxon>Basidiomycota</taxon>
        <taxon>Agaricomycotina</taxon>
        <taxon>Agaricomycetes</taxon>
        <taxon>Agaricomycetidae</taxon>
        <taxon>Agaricales</taxon>
        <taxon>Marasmiineae</taxon>
        <taxon>Mycenaceae</taxon>
        <taxon>Mycena</taxon>
    </lineage>
</organism>
<feature type="compositionally biased region" description="Low complexity" evidence="1">
    <location>
        <begin position="262"/>
        <end position="271"/>
    </location>
</feature>
<feature type="region of interest" description="Disordered" evidence="1">
    <location>
        <begin position="198"/>
        <end position="298"/>
    </location>
</feature>
<dbReference type="AlphaFoldDB" id="A0AAD7ES00"/>
<accession>A0AAD7ES00</accession>
<keyword evidence="2" id="KW-1133">Transmembrane helix</keyword>
<keyword evidence="4" id="KW-1185">Reference proteome</keyword>
<proteinExistence type="predicted"/>
<dbReference type="Gene3D" id="2.60.120.260">
    <property type="entry name" value="Galactose-binding domain-like"/>
    <property type="match status" value="1"/>
</dbReference>
<evidence type="ECO:0000256" key="1">
    <source>
        <dbReference type="SAM" id="MobiDB-lite"/>
    </source>
</evidence>
<feature type="compositionally biased region" description="Pro residues" evidence="1">
    <location>
        <begin position="227"/>
        <end position="237"/>
    </location>
</feature>
<feature type="region of interest" description="Disordered" evidence="1">
    <location>
        <begin position="135"/>
        <end position="157"/>
    </location>
</feature>
<dbReference type="Proteomes" id="UP001218218">
    <property type="component" value="Unassembled WGS sequence"/>
</dbReference>
<keyword evidence="2" id="KW-0472">Membrane</keyword>
<gene>
    <name evidence="3" type="ORF">DFH08DRAFT_1080311</name>
</gene>
<reference evidence="3" key="1">
    <citation type="submission" date="2023-03" db="EMBL/GenBank/DDBJ databases">
        <title>Massive genome expansion in bonnet fungi (Mycena s.s.) driven by repeated elements and novel gene families across ecological guilds.</title>
        <authorList>
            <consortium name="Lawrence Berkeley National Laboratory"/>
            <person name="Harder C.B."/>
            <person name="Miyauchi S."/>
            <person name="Viragh M."/>
            <person name="Kuo A."/>
            <person name="Thoen E."/>
            <person name="Andreopoulos B."/>
            <person name="Lu D."/>
            <person name="Skrede I."/>
            <person name="Drula E."/>
            <person name="Henrissat B."/>
            <person name="Morin E."/>
            <person name="Kohler A."/>
            <person name="Barry K."/>
            <person name="LaButti K."/>
            <person name="Morin E."/>
            <person name="Salamov A."/>
            <person name="Lipzen A."/>
            <person name="Mereny Z."/>
            <person name="Hegedus B."/>
            <person name="Baldrian P."/>
            <person name="Stursova M."/>
            <person name="Weitz H."/>
            <person name="Taylor A."/>
            <person name="Grigoriev I.V."/>
            <person name="Nagy L.G."/>
            <person name="Martin F."/>
            <person name="Kauserud H."/>
        </authorList>
    </citation>
    <scope>NUCLEOTIDE SEQUENCE</scope>
    <source>
        <strain evidence="3">CBHHK002</strain>
    </source>
</reference>
<feature type="compositionally biased region" description="Low complexity" evidence="1">
    <location>
        <begin position="286"/>
        <end position="298"/>
    </location>
</feature>
<protein>
    <recommendedName>
        <fullName evidence="5">Transmembrane protein</fullName>
    </recommendedName>
</protein>
<keyword evidence="2" id="KW-0812">Transmembrane</keyword>
<feature type="transmembrane region" description="Helical" evidence="2">
    <location>
        <begin position="166"/>
        <end position="189"/>
    </location>
</feature>
<evidence type="ECO:0000313" key="3">
    <source>
        <dbReference type="EMBL" id="KAJ7347246.1"/>
    </source>
</evidence>
<feature type="compositionally biased region" description="Low complexity" evidence="1">
    <location>
        <begin position="198"/>
        <end position="208"/>
    </location>
</feature>
<feature type="compositionally biased region" description="Low complexity" evidence="1">
    <location>
        <begin position="135"/>
        <end position="150"/>
    </location>
</feature>
<evidence type="ECO:0000256" key="2">
    <source>
        <dbReference type="SAM" id="Phobius"/>
    </source>
</evidence>
<dbReference type="EMBL" id="JARIHO010000019">
    <property type="protein sequence ID" value="KAJ7347246.1"/>
    <property type="molecule type" value="Genomic_DNA"/>
</dbReference>
<name>A0AAD7ES00_9AGAR</name>
<evidence type="ECO:0008006" key="5">
    <source>
        <dbReference type="Google" id="ProtNLM"/>
    </source>
</evidence>
<sequence>MLFTLIDDRDPSVAYTGTWVPGGTTHEKDGTVSSSVKAGDHFSLPFTGTAIAVYGTFDASSAGVKTSYAIDGGSLITVTSSSSGSDSFQQLFWQSPAMPDGSHQLVVTMVSVNKAEDGEGTVWFDYFNVTTDAVSPSSSSTPPSATASSPQDSGAALTTKKTSHGALIGGVVAGVVTFLLLGAACLLFLRLRRKREYAATSGGTSSSSMITPWTPAPAMSSTDGPPGSIPVPVPYNPAPRKGQQPHPMYAVRPVPSPETPYASSGASASSSLTHPTHTRPARSTAGSSSSSSVGNNSGSIAELKRQQQQVVNAYEEGINGGAPVQHVDSGVRQLAPTAAVELPPVYTAI</sequence>
<evidence type="ECO:0000313" key="4">
    <source>
        <dbReference type="Proteomes" id="UP001218218"/>
    </source>
</evidence>